<dbReference type="Pfam" id="PF04816">
    <property type="entry name" value="TrmK"/>
    <property type="match status" value="1"/>
</dbReference>
<dbReference type="InterPro" id="IPR029063">
    <property type="entry name" value="SAM-dependent_MTases_sf"/>
</dbReference>
<name>A0A0R2J062_9LACO</name>
<protein>
    <recommendedName>
        <fullName evidence="3">SAM-dependent methyltransferase</fullName>
    </recommendedName>
</protein>
<dbReference type="OrthoDB" id="5881184at2"/>
<proteinExistence type="predicted"/>
<dbReference type="STRING" id="319652.IV80_GL000121"/>
<evidence type="ECO:0000313" key="1">
    <source>
        <dbReference type="EMBL" id="KRN67578.1"/>
    </source>
</evidence>
<keyword evidence="2" id="KW-1185">Reference proteome</keyword>
<sequence>MNADKLSNRLQTVANLVKQGARIADIGSDHAYLPVYLAKQQVIDFAIAGEVVPGPHANATHEIKVQAVQDIVSSRLGNGLAVVTPDDRIDTVIIAGMGGTLIADILEKGQAKLLTVTNLVLQPNVGEPRVRQWLMKHHYEITGEQILKEDHHIYEVLAAQKTTQTIRYSEKELLFGPQLLKELPNPIFTEKWQAELKREQQAIQQMKQAQVLPQDRIDHLQQKIRLIKEVLNDEN</sequence>
<gene>
    <name evidence="1" type="ORF">IV80_GL000121</name>
</gene>
<dbReference type="EMBL" id="JQBR01000001">
    <property type="protein sequence ID" value="KRN67578.1"/>
    <property type="molecule type" value="Genomic_DNA"/>
</dbReference>
<comment type="caution">
    <text evidence="1">The sequence shown here is derived from an EMBL/GenBank/DDBJ whole genome shotgun (WGS) entry which is preliminary data.</text>
</comment>
<dbReference type="Gene3D" id="1.10.287.1890">
    <property type="match status" value="1"/>
</dbReference>
<evidence type="ECO:0008006" key="3">
    <source>
        <dbReference type="Google" id="ProtNLM"/>
    </source>
</evidence>
<dbReference type="Gene3D" id="3.40.50.150">
    <property type="entry name" value="Vaccinia Virus protein VP39"/>
    <property type="match status" value="1"/>
</dbReference>
<dbReference type="SUPFAM" id="SSF53335">
    <property type="entry name" value="S-adenosyl-L-methionine-dependent methyltransferases"/>
    <property type="match status" value="1"/>
</dbReference>
<evidence type="ECO:0000313" key="2">
    <source>
        <dbReference type="Proteomes" id="UP000051568"/>
    </source>
</evidence>
<dbReference type="PANTHER" id="PTHR38451">
    <property type="entry name" value="TRNA (ADENINE(22)-N(1))-METHYLTRANSFERASE"/>
    <property type="match status" value="1"/>
</dbReference>
<dbReference type="InterPro" id="IPR006901">
    <property type="entry name" value="TrmK"/>
</dbReference>
<reference evidence="1 2" key="1">
    <citation type="journal article" date="2015" name="Genome Announc.">
        <title>Expanding the biotechnology potential of lactobacilli through comparative genomics of 213 strains and associated genera.</title>
        <authorList>
            <person name="Sun Z."/>
            <person name="Harris H.M."/>
            <person name="McCann A."/>
            <person name="Guo C."/>
            <person name="Argimon S."/>
            <person name="Zhang W."/>
            <person name="Yang X."/>
            <person name="Jeffery I.B."/>
            <person name="Cooney J.C."/>
            <person name="Kagawa T.F."/>
            <person name="Liu W."/>
            <person name="Song Y."/>
            <person name="Salvetti E."/>
            <person name="Wrobel A."/>
            <person name="Rasinkangas P."/>
            <person name="Parkhill J."/>
            <person name="Rea M.C."/>
            <person name="O'Sullivan O."/>
            <person name="Ritari J."/>
            <person name="Douillard F.P."/>
            <person name="Paul Ross R."/>
            <person name="Yang R."/>
            <person name="Briner A.E."/>
            <person name="Felis G.E."/>
            <person name="de Vos W.M."/>
            <person name="Barrangou R."/>
            <person name="Klaenhammer T.R."/>
            <person name="Caufield P.W."/>
            <person name="Cui Y."/>
            <person name="Zhang H."/>
            <person name="O'Toole P.W."/>
        </authorList>
    </citation>
    <scope>NUCLEOTIDE SEQUENCE [LARGE SCALE GENOMIC DNA]</scope>
    <source>
        <strain evidence="1 2">DSM 17757</strain>
    </source>
</reference>
<organism evidence="1 2">
    <name type="scientific">Pediococcus cellicola</name>
    <dbReference type="NCBI Taxonomy" id="319652"/>
    <lineage>
        <taxon>Bacteria</taxon>
        <taxon>Bacillati</taxon>
        <taxon>Bacillota</taxon>
        <taxon>Bacilli</taxon>
        <taxon>Lactobacillales</taxon>
        <taxon>Lactobacillaceae</taxon>
        <taxon>Pediococcus</taxon>
    </lineage>
</organism>
<accession>A0A0R2J062</accession>
<dbReference type="AlphaFoldDB" id="A0A0R2J062"/>
<dbReference type="GO" id="GO:0160105">
    <property type="term" value="F:tRNA (adenine(22)-N1)-methyltransferase activity"/>
    <property type="evidence" value="ECO:0007669"/>
    <property type="project" value="InterPro"/>
</dbReference>
<dbReference type="PANTHER" id="PTHR38451:SF1">
    <property type="entry name" value="TRNA (ADENINE(22)-N(1))-METHYLTRANSFERASE"/>
    <property type="match status" value="1"/>
</dbReference>
<dbReference type="PIRSF" id="PIRSF018637">
    <property type="entry name" value="TrmK"/>
    <property type="match status" value="1"/>
</dbReference>
<dbReference type="Proteomes" id="UP000051568">
    <property type="component" value="Unassembled WGS sequence"/>
</dbReference>
<dbReference type="RefSeq" id="WP_057747989.1">
    <property type="nucleotide sequence ID" value="NZ_BJVH01000001.1"/>
</dbReference>
<dbReference type="PATRIC" id="fig|319652.3.peg.123"/>